<evidence type="ECO:0008006" key="4">
    <source>
        <dbReference type="Google" id="ProtNLM"/>
    </source>
</evidence>
<proteinExistence type="predicted"/>
<dbReference type="AlphaFoldDB" id="A0A8S2W5R9"/>
<keyword evidence="1" id="KW-0472">Membrane</keyword>
<reference evidence="2" key="1">
    <citation type="submission" date="2021-02" db="EMBL/GenBank/DDBJ databases">
        <authorList>
            <person name="Nowell W R."/>
        </authorList>
    </citation>
    <scope>NUCLEOTIDE SEQUENCE</scope>
</reference>
<dbReference type="PANTHER" id="PTHR44733">
    <property type="entry name" value="DNAJ HOMOLOG SUBFAMILY C MEMBER 22"/>
    <property type="match status" value="1"/>
</dbReference>
<dbReference type="GO" id="GO:0016020">
    <property type="term" value="C:membrane"/>
    <property type="evidence" value="ECO:0007669"/>
    <property type="project" value="TreeGrafter"/>
</dbReference>
<comment type="caution">
    <text evidence="2">The sequence shown here is derived from an EMBL/GenBank/DDBJ whole genome shotgun (WGS) entry which is preliminary data.</text>
</comment>
<feature type="transmembrane region" description="Helical" evidence="1">
    <location>
        <begin position="139"/>
        <end position="158"/>
    </location>
</feature>
<dbReference type="Gene3D" id="1.10.287.110">
    <property type="entry name" value="DnaJ domain"/>
    <property type="match status" value="1"/>
</dbReference>
<dbReference type="InterPro" id="IPR036869">
    <property type="entry name" value="J_dom_sf"/>
</dbReference>
<feature type="non-terminal residue" evidence="2">
    <location>
        <position position="1"/>
    </location>
</feature>
<evidence type="ECO:0000313" key="3">
    <source>
        <dbReference type="Proteomes" id="UP000682733"/>
    </source>
</evidence>
<dbReference type="EMBL" id="CAJOBA010078190">
    <property type="protein sequence ID" value="CAF4428642.1"/>
    <property type="molecule type" value="Genomic_DNA"/>
</dbReference>
<dbReference type="Proteomes" id="UP000682733">
    <property type="component" value="Unassembled WGS sequence"/>
</dbReference>
<keyword evidence="1" id="KW-1133">Transmembrane helix</keyword>
<feature type="transmembrane region" description="Helical" evidence="1">
    <location>
        <begin position="28"/>
        <end position="49"/>
    </location>
</feature>
<evidence type="ECO:0000313" key="2">
    <source>
        <dbReference type="EMBL" id="CAF4428642.1"/>
    </source>
</evidence>
<dbReference type="PANTHER" id="PTHR44733:SF1">
    <property type="entry name" value="DNAJ HOMOLOG SUBFAMILY C MEMBER 22"/>
    <property type="match status" value="1"/>
</dbReference>
<gene>
    <name evidence="2" type="ORF">TMI583_LOCUS44793</name>
</gene>
<feature type="transmembrane region" description="Helical" evidence="1">
    <location>
        <begin position="55"/>
        <end position="74"/>
    </location>
</feature>
<dbReference type="SUPFAM" id="SSF46565">
    <property type="entry name" value="Chaperone J-domain"/>
    <property type="match status" value="1"/>
</dbReference>
<evidence type="ECO:0000256" key="1">
    <source>
        <dbReference type="SAM" id="Phobius"/>
    </source>
</evidence>
<sequence>QYLTAIFYGSIVYYAFPEQWLSSNSKSFFISLCSTISMAIGVQLMGTLGPRRCPFFWPLLGACMGIPFLFIRIYSSPSLNISAFLSSLLFEWKVDWDRNYFDTVVVSKQPKTLSKPATTIVVKHQKTPLKRRENTFKHYIIFLSGLLVFSIFASSAIYQNLNVDINGEKVKVKDVITDFFKSQTYQQLRHVLLEIWTFYLTHGLTGIWTEIWRTFDFESDKQAFELLDLEPGTNQKQIETKCKALARKWHPDRFHDIEAK</sequence>
<organism evidence="2 3">
    <name type="scientific">Didymodactylos carnosus</name>
    <dbReference type="NCBI Taxonomy" id="1234261"/>
    <lineage>
        <taxon>Eukaryota</taxon>
        <taxon>Metazoa</taxon>
        <taxon>Spiralia</taxon>
        <taxon>Gnathifera</taxon>
        <taxon>Rotifera</taxon>
        <taxon>Eurotatoria</taxon>
        <taxon>Bdelloidea</taxon>
        <taxon>Philodinida</taxon>
        <taxon>Philodinidae</taxon>
        <taxon>Didymodactylos</taxon>
    </lineage>
</organism>
<keyword evidence="1" id="KW-0812">Transmembrane</keyword>
<accession>A0A8S2W5R9</accession>
<feature type="non-terminal residue" evidence="2">
    <location>
        <position position="260"/>
    </location>
</feature>
<protein>
    <recommendedName>
        <fullName evidence="4">J domain-containing protein</fullName>
    </recommendedName>
</protein>
<name>A0A8S2W5R9_9BILA</name>